<sequence length="391" mass="45010">MNKFDEFDKIKTPSIWKETILANDFRISKKKREIRIKYILAMVLVIIIITTSSIGITYALSESFRIWINECFGNNVSITDSRDLLDGINGDTIVLKQGKGSWYVEDGFIGVVDDNYFYNEVYVLENDKLVACSINQYQGNIEGENYSFKYVRYNNRILGFDYQGCIIDVLPRIVDNKIYVCIDMDRKYDLAKVDLVTGELEYITNDHISLNPIISPNQINILINKNDQAWVNYNIETGNSNEVTNINPYMHSNCITFIDENTVITYDGNDGILLDVLKDTVTPLDNVPLEGTLVNIYDIGNKIVFTNVINGNKCEMDYIYILGTYCSLDYVVLFNNEELYLYDINHNKVVDLNNDKKLDEEIEGVSIIDKEHLLISTDKRVYILAKEYINS</sequence>
<name>A0A1I0EZT0_9FIRM</name>
<dbReference type="EMBL" id="FOIN01000015">
    <property type="protein sequence ID" value="SET50252.1"/>
    <property type="molecule type" value="Genomic_DNA"/>
</dbReference>
<dbReference type="Proteomes" id="UP000198558">
    <property type="component" value="Unassembled WGS sequence"/>
</dbReference>
<gene>
    <name evidence="2" type="ORF">SAMN04489758_11518</name>
</gene>
<organism evidence="2 3">
    <name type="scientific">Thomasclavelia cocleata</name>
    <dbReference type="NCBI Taxonomy" id="69824"/>
    <lineage>
        <taxon>Bacteria</taxon>
        <taxon>Bacillati</taxon>
        <taxon>Bacillota</taxon>
        <taxon>Erysipelotrichia</taxon>
        <taxon>Erysipelotrichales</taxon>
        <taxon>Coprobacillaceae</taxon>
        <taxon>Thomasclavelia</taxon>
    </lineage>
</organism>
<feature type="transmembrane region" description="Helical" evidence="1">
    <location>
        <begin position="38"/>
        <end position="60"/>
    </location>
</feature>
<dbReference type="GeneID" id="78288421"/>
<evidence type="ECO:0000313" key="3">
    <source>
        <dbReference type="Proteomes" id="UP000198558"/>
    </source>
</evidence>
<keyword evidence="1" id="KW-0812">Transmembrane</keyword>
<keyword evidence="3" id="KW-1185">Reference proteome</keyword>
<dbReference type="AlphaFoldDB" id="A0A1I0EZT0"/>
<evidence type="ECO:0000256" key="1">
    <source>
        <dbReference type="SAM" id="Phobius"/>
    </source>
</evidence>
<dbReference type="RefSeq" id="WP_092353908.1">
    <property type="nucleotide sequence ID" value="NZ_FOIN01000015.1"/>
</dbReference>
<keyword evidence="1" id="KW-0472">Membrane</keyword>
<evidence type="ECO:0000313" key="2">
    <source>
        <dbReference type="EMBL" id="SET50252.1"/>
    </source>
</evidence>
<dbReference type="OrthoDB" id="1648038at2"/>
<proteinExistence type="predicted"/>
<dbReference type="SUPFAM" id="SSF69304">
    <property type="entry name" value="Tricorn protease N-terminal domain"/>
    <property type="match status" value="1"/>
</dbReference>
<reference evidence="3" key="1">
    <citation type="submission" date="2016-10" db="EMBL/GenBank/DDBJ databases">
        <authorList>
            <person name="Varghese N."/>
            <person name="Submissions S."/>
        </authorList>
    </citation>
    <scope>NUCLEOTIDE SEQUENCE [LARGE SCALE GENOMIC DNA]</scope>
    <source>
        <strain evidence="3">DSM 1551</strain>
    </source>
</reference>
<keyword evidence="1" id="KW-1133">Transmembrane helix</keyword>
<accession>A0A1I0EZT0</accession>
<protein>
    <submittedName>
        <fullName evidence="2">Uncharacterized protein</fullName>
    </submittedName>
</protein>